<comment type="similarity">
    <text evidence="1">Belongs to the prefoldin subunit beta family.</text>
</comment>
<reference evidence="3" key="1">
    <citation type="submission" date="2022-06" db="EMBL/GenBank/DDBJ databases">
        <authorList>
            <consortium name="SYNGENTA / RWTH Aachen University"/>
        </authorList>
    </citation>
    <scope>NUCLEOTIDE SEQUENCE</scope>
</reference>
<dbReference type="Pfam" id="PF01920">
    <property type="entry name" value="Prefoldin_2"/>
    <property type="match status" value="1"/>
</dbReference>
<sequence>MSAESKLRSATLSYQQSRADLANLISDREKLQVQMNENLSVKNEFDQISSSAPKVDFQIYKLIGNMLIKQDTEESKSNVNRRIEFLKNEESVF</sequence>
<comment type="caution">
    <text evidence="3">The sequence shown here is derived from an EMBL/GenBank/DDBJ whole genome shotgun (WGS) entry which is preliminary data.</text>
</comment>
<dbReference type="GO" id="GO:0051087">
    <property type="term" value="F:protein-folding chaperone binding"/>
    <property type="evidence" value="ECO:0007669"/>
    <property type="project" value="TreeGrafter"/>
</dbReference>
<dbReference type="InterPro" id="IPR002777">
    <property type="entry name" value="PFD_beta-like"/>
</dbReference>
<dbReference type="GO" id="GO:0051082">
    <property type="term" value="F:unfolded protein binding"/>
    <property type="evidence" value="ECO:0007669"/>
    <property type="project" value="InterPro"/>
</dbReference>
<evidence type="ECO:0000256" key="2">
    <source>
        <dbReference type="ARBA" id="ARBA00023186"/>
    </source>
</evidence>
<dbReference type="Gene3D" id="1.10.287.370">
    <property type="match status" value="1"/>
</dbReference>
<dbReference type="Proteomes" id="UP001153365">
    <property type="component" value="Unassembled WGS sequence"/>
</dbReference>
<dbReference type="GO" id="GO:0051131">
    <property type="term" value="P:chaperone-mediated protein complex assembly"/>
    <property type="evidence" value="ECO:0007669"/>
    <property type="project" value="TreeGrafter"/>
</dbReference>
<dbReference type="AlphaFoldDB" id="A0AAV0BW52"/>
<protein>
    <submittedName>
        <fullName evidence="3">Uncharacterized protein</fullName>
    </submittedName>
</protein>
<name>A0AAV0BW52_PHAPC</name>
<dbReference type="GO" id="GO:0005737">
    <property type="term" value="C:cytoplasm"/>
    <property type="evidence" value="ECO:0007669"/>
    <property type="project" value="TreeGrafter"/>
</dbReference>
<dbReference type="GO" id="GO:0006457">
    <property type="term" value="P:protein folding"/>
    <property type="evidence" value="ECO:0007669"/>
    <property type="project" value="InterPro"/>
</dbReference>
<organism evidence="3 4">
    <name type="scientific">Phakopsora pachyrhizi</name>
    <name type="common">Asian soybean rust disease fungus</name>
    <dbReference type="NCBI Taxonomy" id="170000"/>
    <lineage>
        <taxon>Eukaryota</taxon>
        <taxon>Fungi</taxon>
        <taxon>Dikarya</taxon>
        <taxon>Basidiomycota</taxon>
        <taxon>Pucciniomycotina</taxon>
        <taxon>Pucciniomycetes</taxon>
        <taxon>Pucciniales</taxon>
        <taxon>Phakopsoraceae</taxon>
        <taxon>Phakopsora</taxon>
    </lineage>
</organism>
<dbReference type="SUPFAM" id="SSF46579">
    <property type="entry name" value="Prefoldin"/>
    <property type="match status" value="1"/>
</dbReference>
<evidence type="ECO:0000313" key="3">
    <source>
        <dbReference type="EMBL" id="CAH7690482.1"/>
    </source>
</evidence>
<evidence type="ECO:0000256" key="1">
    <source>
        <dbReference type="ARBA" id="ARBA00008045"/>
    </source>
</evidence>
<dbReference type="GO" id="GO:0016272">
    <property type="term" value="C:prefoldin complex"/>
    <property type="evidence" value="ECO:0007669"/>
    <property type="project" value="InterPro"/>
</dbReference>
<dbReference type="EMBL" id="CALTRL010006299">
    <property type="protein sequence ID" value="CAH7690482.1"/>
    <property type="molecule type" value="Genomic_DNA"/>
</dbReference>
<dbReference type="PANTHER" id="PTHR21431:SF0">
    <property type="entry name" value="PREFOLDIN SUBUNIT 6"/>
    <property type="match status" value="1"/>
</dbReference>
<accession>A0AAV0BW52</accession>
<evidence type="ECO:0000313" key="4">
    <source>
        <dbReference type="Proteomes" id="UP001153365"/>
    </source>
</evidence>
<proteinExistence type="inferred from homology"/>
<dbReference type="CDD" id="cd23161">
    <property type="entry name" value="Prefoldin_6"/>
    <property type="match status" value="1"/>
</dbReference>
<keyword evidence="4" id="KW-1185">Reference proteome</keyword>
<gene>
    <name evidence="3" type="ORF">PPACK8108_LOCUS25837</name>
</gene>
<dbReference type="InterPro" id="IPR009053">
    <property type="entry name" value="Prefoldin"/>
</dbReference>
<keyword evidence="2" id="KW-0143">Chaperone</keyword>
<dbReference type="PANTHER" id="PTHR21431">
    <property type="entry name" value="PREFOLDIN SUBUNIT 6"/>
    <property type="match status" value="1"/>
</dbReference>